<accession>A0AAP3V1D3</accession>
<evidence type="ECO:0000313" key="3">
    <source>
        <dbReference type="Proteomes" id="UP001301140"/>
    </source>
</evidence>
<dbReference type="Gene3D" id="3.30.70.1290">
    <property type="entry name" value="Transposase IS200-like"/>
    <property type="match status" value="1"/>
</dbReference>
<dbReference type="InterPro" id="IPR036515">
    <property type="entry name" value="Transposase_17_sf"/>
</dbReference>
<keyword evidence="3" id="KW-1185">Reference proteome</keyword>
<proteinExistence type="predicted"/>
<dbReference type="Proteomes" id="UP001301140">
    <property type="component" value="Unassembled WGS sequence"/>
</dbReference>
<gene>
    <name evidence="2" type="ORF">PZ740_06390</name>
</gene>
<name>A0AAP3V1D3_9PROT</name>
<organism evidence="2 3">
    <name type="scientific">Marinimicrococcus flavescens</name>
    <dbReference type="NCBI Taxonomy" id="3031815"/>
    <lineage>
        <taxon>Bacteria</taxon>
        <taxon>Pseudomonadati</taxon>
        <taxon>Pseudomonadota</taxon>
        <taxon>Alphaproteobacteria</taxon>
        <taxon>Geminicoccales</taxon>
        <taxon>Geminicoccaceae</taxon>
        <taxon>Marinimicrococcus</taxon>
    </lineage>
</organism>
<feature type="non-terminal residue" evidence="2">
    <location>
        <position position="215"/>
    </location>
</feature>
<dbReference type="Pfam" id="PF01797">
    <property type="entry name" value="Y1_Tnp"/>
    <property type="match status" value="1"/>
</dbReference>
<dbReference type="PANTHER" id="PTHR34322">
    <property type="entry name" value="TRANSPOSASE, Y1_TNP DOMAIN-CONTAINING"/>
    <property type="match status" value="1"/>
</dbReference>
<dbReference type="GO" id="GO:0006313">
    <property type="term" value="P:DNA transposition"/>
    <property type="evidence" value="ECO:0007669"/>
    <property type="project" value="InterPro"/>
</dbReference>
<feature type="domain" description="Transposase IS200-like" evidence="1">
    <location>
        <begin position="9"/>
        <end position="123"/>
    </location>
</feature>
<dbReference type="GO" id="GO:0003677">
    <property type="term" value="F:DNA binding"/>
    <property type="evidence" value="ECO:0007669"/>
    <property type="project" value="InterPro"/>
</dbReference>
<dbReference type="SMART" id="SM01321">
    <property type="entry name" value="Y1_Tnp"/>
    <property type="match status" value="1"/>
</dbReference>
<protein>
    <submittedName>
        <fullName evidence="2">Transposase</fullName>
    </submittedName>
</protein>
<dbReference type="SUPFAM" id="SSF143422">
    <property type="entry name" value="Transposase IS200-like"/>
    <property type="match status" value="1"/>
</dbReference>
<evidence type="ECO:0000313" key="2">
    <source>
        <dbReference type="EMBL" id="MDF1586010.1"/>
    </source>
</evidence>
<reference evidence="2 3" key="1">
    <citation type="submission" date="2023-03" db="EMBL/GenBank/DDBJ databases">
        <title>YIM 152171 draft genome.</title>
        <authorList>
            <person name="Yang Z."/>
        </authorList>
    </citation>
    <scope>NUCLEOTIDE SEQUENCE [LARGE SCALE GENOMIC DNA]</scope>
    <source>
        <strain evidence="2 3">YIM 152171</strain>
    </source>
</reference>
<dbReference type="AlphaFoldDB" id="A0AAP3V1D3"/>
<dbReference type="RefSeq" id="WP_327788430.1">
    <property type="nucleotide sequence ID" value="NZ_JARGEQ010000056.1"/>
</dbReference>
<dbReference type="InterPro" id="IPR002686">
    <property type="entry name" value="Transposase_17"/>
</dbReference>
<comment type="caution">
    <text evidence="2">The sequence shown here is derived from an EMBL/GenBank/DDBJ whole genome shotgun (WGS) entry which is preliminary data.</text>
</comment>
<dbReference type="PANTHER" id="PTHR34322:SF2">
    <property type="entry name" value="TRANSPOSASE IS200-LIKE DOMAIN-CONTAINING PROTEIN"/>
    <property type="match status" value="1"/>
</dbReference>
<evidence type="ECO:0000259" key="1">
    <source>
        <dbReference type="SMART" id="SM01321"/>
    </source>
</evidence>
<sequence length="215" mass="23703">MARIARAVAPGVPHHVTQRGNRRQRTFFDSSDYAVYKSVLAEECAARGVAVWGWCLMPNHVHLVLVPPAAPDLAAAVGETHRRYTTHVNQREGWRGHLWQGRFGSCALDERHLLAALRYVELNPVRARLAETPQAWPWSSARARLQGAWDGLIASAGLEALVGDWREFLALEPAAATMEALRAAERSGRPLGSAAFVSALEHSLGRCLRPHRAGR</sequence>
<dbReference type="EMBL" id="JARGEQ010000056">
    <property type="protein sequence ID" value="MDF1586010.1"/>
    <property type="molecule type" value="Genomic_DNA"/>
</dbReference>
<dbReference type="GO" id="GO:0004803">
    <property type="term" value="F:transposase activity"/>
    <property type="evidence" value="ECO:0007669"/>
    <property type="project" value="InterPro"/>
</dbReference>